<dbReference type="InterPro" id="IPR001387">
    <property type="entry name" value="Cro/C1-type_HTH"/>
</dbReference>
<proteinExistence type="predicted"/>
<dbReference type="PANTHER" id="PTHR35010">
    <property type="entry name" value="BLL4672 PROTEIN-RELATED"/>
    <property type="match status" value="1"/>
</dbReference>
<evidence type="ECO:0000259" key="1">
    <source>
        <dbReference type="Pfam" id="PF17765"/>
    </source>
</evidence>
<accession>D1AN22</accession>
<evidence type="ECO:0000313" key="2">
    <source>
        <dbReference type="EMBL" id="ACZ07398.1"/>
    </source>
</evidence>
<dbReference type="KEGG" id="str:Sterm_0524"/>
<reference evidence="2 3" key="2">
    <citation type="journal article" date="2010" name="Stand. Genomic Sci.">
        <title>Complete genome sequence of Sebaldella termitidis type strain (NCTC 11300).</title>
        <authorList>
            <person name="Harmon-Smith M."/>
            <person name="Celia L."/>
            <person name="Chertkov O."/>
            <person name="Lapidus A."/>
            <person name="Copeland A."/>
            <person name="Glavina Del Rio T."/>
            <person name="Nolan M."/>
            <person name="Lucas S."/>
            <person name="Tice H."/>
            <person name="Cheng J.F."/>
            <person name="Han C."/>
            <person name="Detter J.C."/>
            <person name="Bruce D."/>
            <person name="Goodwin L."/>
            <person name="Pitluck S."/>
            <person name="Pati A."/>
            <person name="Liolios K."/>
            <person name="Ivanova N."/>
            <person name="Mavromatis K."/>
            <person name="Mikhailova N."/>
            <person name="Chen A."/>
            <person name="Palaniappan K."/>
            <person name="Land M."/>
            <person name="Hauser L."/>
            <person name="Chang Y.J."/>
            <person name="Jeffries C.D."/>
            <person name="Brettin T."/>
            <person name="Goker M."/>
            <person name="Beck B."/>
            <person name="Bristow J."/>
            <person name="Eisen J.A."/>
            <person name="Markowitz V."/>
            <person name="Hugenholtz P."/>
            <person name="Kyrpides N.C."/>
            <person name="Klenk H.P."/>
            <person name="Chen F."/>
        </authorList>
    </citation>
    <scope>NUCLEOTIDE SEQUENCE [LARGE SCALE GENOMIC DNA]</scope>
    <source>
        <strain evidence="3">ATCC 33386 / NCTC 11300</strain>
    </source>
</reference>
<dbReference type="Gene3D" id="1.10.260.40">
    <property type="entry name" value="lambda repressor-like DNA-binding domains"/>
    <property type="match status" value="1"/>
</dbReference>
<dbReference type="AlphaFoldDB" id="D1AN22"/>
<dbReference type="EMBL" id="CP001739">
    <property type="protein sequence ID" value="ACZ07398.1"/>
    <property type="molecule type" value="Genomic_DNA"/>
</dbReference>
<dbReference type="InterPro" id="IPR041413">
    <property type="entry name" value="MLTR_LBD"/>
</dbReference>
<name>D1AN22_SEBTE</name>
<reference evidence="3" key="1">
    <citation type="submission" date="2009-09" db="EMBL/GenBank/DDBJ databases">
        <title>The complete chromosome of Sebaldella termitidis ATCC 33386.</title>
        <authorList>
            <consortium name="US DOE Joint Genome Institute (JGI-PGF)"/>
            <person name="Lucas S."/>
            <person name="Copeland A."/>
            <person name="Lapidus A."/>
            <person name="Glavina del Rio T."/>
            <person name="Dalin E."/>
            <person name="Tice H."/>
            <person name="Bruce D."/>
            <person name="Goodwin L."/>
            <person name="Pitluck S."/>
            <person name="Kyrpides N."/>
            <person name="Mavromatis K."/>
            <person name="Ivanova N."/>
            <person name="Mikhailova N."/>
            <person name="Sims D."/>
            <person name="Meincke L."/>
            <person name="Brettin T."/>
            <person name="Detter J.C."/>
            <person name="Han C."/>
            <person name="Larimer F."/>
            <person name="Land M."/>
            <person name="Hauser L."/>
            <person name="Markowitz V."/>
            <person name="Cheng J.F."/>
            <person name="Hugenholtz P."/>
            <person name="Woyke T."/>
            <person name="Wu D."/>
            <person name="Eisen J.A."/>
        </authorList>
    </citation>
    <scope>NUCLEOTIDE SEQUENCE [LARGE SCALE GENOMIC DNA]</scope>
    <source>
        <strain evidence="3">ATCC 33386 / NCTC 11300</strain>
    </source>
</reference>
<gene>
    <name evidence="2" type="ordered locus">Sterm_0524</name>
</gene>
<dbReference type="RefSeq" id="WP_012859996.1">
    <property type="nucleotide sequence ID" value="NC_013517.1"/>
</dbReference>
<dbReference type="Pfam" id="PF13560">
    <property type="entry name" value="HTH_31"/>
    <property type="match status" value="1"/>
</dbReference>
<dbReference type="Pfam" id="PF17765">
    <property type="entry name" value="MLTR_LBD"/>
    <property type="match status" value="1"/>
</dbReference>
<dbReference type="Gene3D" id="3.30.450.180">
    <property type="match status" value="1"/>
</dbReference>
<sequence>MDIDKKNRTELAGFLKLKRSKILPSQVNLPEGIRRRTPGLRREEVAYLADIGLTWYTWLEQGRQIKVSIEILNKLSNALMLSQEEKRYLFALAHQSIPTDLLTVQINIDKSIQNFIDSLKLSPAYILDQRWNILAWNKAACYLFGDFNQKIEGERNAVWLMFMDDYYKNLFTDWEKHAEDLVARFRSVYSHYTMDNWILDFIKKMCKMSKKFDYWWSQHQIQSIDSVNKYFSHPEAGSLEFECIVLDVANNTNLKIFVHTSLTESTKQKMEILMNK</sequence>
<keyword evidence="3" id="KW-1185">Reference proteome</keyword>
<feature type="domain" description="MmyB-like transcription regulator ligand binding" evidence="1">
    <location>
        <begin position="110"/>
        <end position="271"/>
    </location>
</feature>
<protein>
    <recommendedName>
        <fullName evidence="1">MmyB-like transcription regulator ligand binding domain-containing protein</fullName>
    </recommendedName>
</protein>
<dbReference type="HOGENOM" id="CLU_057862_2_0_0"/>
<dbReference type="eggNOG" id="COG1396">
    <property type="taxonomic scope" value="Bacteria"/>
</dbReference>
<evidence type="ECO:0000313" key="3">
    <source>
        <dbReference type="Proteomes" id="UP000000845"/>
    </source>
</evidence>
<dbReference type="InterPro" id="IPR010982">
    <property type="entry name" value="Lambda_DNA-bd_dom_sf"/>
</dbReference>
<dbReference type="Proteomes" id="UP000000845">
    <property type="component" value="Chromosome"/>
</dbReference>
<dbReference type="GO" id="GO:0003677">
    <property type="term" value="F:DNA binding"/>
    <property type="evidence" value="ECO:0007669"/>
    <property type="project" value="InterPro"/>
</dbReference>
<organism evidence="2 3">
    <name type="scientific">Sebaldella termitidis (strain ATCC 33386 / NCTC 11300)</name>
    <dbReference type="NCBI Taxonomy" id="526218"/>
    <lineage>
        <taxon>Bacteria</taxon>
        <taxon>Fusobacteriati</taxon>
        <taxon>Fusobacteriota</taxon>
        <taxon>Fusobacteriia</taxon>
        <taxon>Fusobacteriales</taxon>
        <taxon>Leptotrichiaceae</taxon>
        <taxon>Sebaldella</taxon>
    </lineage>
</organism>
<dbReference type="CDD" id="cd00093">
    <property type="entry name" value="HTH_XRE"/>
    <property type="match status" value="1"/>
</dbReference>
<dbReference type="STRING" id="526218.Sterm_0524"/>
<dbReference type="PANTHER" id="PTHR35010:SF3">
    <property type="entry name" value="BLL4873 PROTEIN"/>
    <property type="match status" value="1"/>
</dbReference>